<accession>A0A9Q0B6Y5</accession>
<dbReference type="AlphaFoldDB" id="A0A9Q0B6Y5"/>
<name>A0A9Q0B6Y5_9PEZI</name>
<dbReference type="Proteomes" id="UP001056436">
    <property type="component" value="Unassembled WGS sequence"/>
</dbReference>
<protein>
    <submittedName>
        <fullName evidence="1">Uncharacterized protein</fullName>
    </submittedName>
</protein>
<dbReference type="EMBL" id="SDAQ01000018">
    <property type="protein sequence ID" value="KAI3555408.1"/>
    <property type="molecule type" value="Genomic_DNA"/>
</dbReference>
<sequence length="152" mass="16223">MPRFSQYRSPPAAVCPSLPSSTIRTPWSQLCSVLASASMFGIHRKVKTGMACNMTCATSEFRKIGIAVRNRVDFRQANKTSAWPIVSVMHSANSSFGHEAVEKTAAACARGDDAGDRLLANIPQTQHGRAGALQLITDGVQADATLDDGQTC</sequence>
<organism evidence="1 2">
    <name type="scientific">Colletotrichum abscissum</name>
    <dbReference type="NCBI Taxonomy" id="1671311"/>
    <lineage>
        <taxon>Eukaryota</taxon>
        <taxon>Fungi</taxon>
        <taxon>Dikarya</taxon>
        <taxon>Ascomycota</taxon>
        <taxon>Pezizomycotina</taxon>
        <taxon>Sordariomycetes</taxon>
        <taxon>Hypocreomycetidae</taxon>
        <taxon>Glomerellales</taxon>
        <taxon>Glomerellaceae</taxon>
        <taxon>Colletotrichum</taxon>
        <taxon>Colletotrichum acutatum species complex</taxon>
    </lineage>
</organism>
<evidence type="ECO:0000313" key="2">
    <source>
        <dbReference type="Proteomes" id="UP001056436"/>
    </source>
</evidence>
<evidence type="ECO:0000313" key="1">
    <source>
        <dbReference type="EMBL" id="KAI3555408.1"/>
    </source>
</evidence>
<comment type="caution">
    <text evidence="1">The sequence shown here is derived from an EMBL/GenBank/DDBJ whole genome shotgun (WGS) entry which is preliminary data.</text>
</comment>
<reference evidence="1" key="1">
    <citation type="submission" date="2019-01" db="EMBL/GenBank/DDBJ databases">
        <title>Colletotrichum abscissum LGMF1257.</title>
        <authorList>
            <person name="Baroncelli R."/>
        </authorList>
    </citation>
    <scope>NUCLEOTIDE SEQUENCE</scope>
    <source>
        <strain evidence="1">Ca142</strain>
    </source>
</reference>
<proteinExistence type="predicted"/>
<gene>
    <name evidence="1" type="ORF">CABS02_04508</name>
</gene>
<keyword evidence="2" id="KW-1185">Reference proteome</keyword>